<evidence type="ECO:0000256" key="1">
    <source>
        <dbReference type="ARBA" id="ARBA00022837"/>
    </source>
</evidence>
<dbReference type="InterPro" id="IPR038255">
    <property type="entry name" value="PBS_linker_sf"/>
</dbReference>
<name>A0ABV5ZGX5_9GAMM</name>
<dbReference type="EMBL" id="JBHLZN010000006">
    <property type="protein sequence ID" value="MFB9887863.1"/>
    <property type="molecule type" value="Genomic_DNA"/>
</dbReference>
<keyword evidence="4" id="KW-1185">Reference proteome</keyword>
<dbReference type="InterPro" id="IPR001343">
    <property type="entry name" value="Hemolysn_Ca-bd"/>
</dbReference>
<evidence type="ECO:0000313" key="3">
    <source>
        <dbReference type="EMBL" id="MFB9887863.1"/>
    </source>
</evidence>
<proteinExistence type="predicted"/>
<dbReference type="Gene3D" id="1.10.3130.20">
    <property type="entry name" value="Phycobilisome linker domain"/>
    <property type="match status" value="1"/>
</dbReference>
<evidence type="ECO:0000313" key="4">
    <source>
        <dbReference type="Proteomes" id="UP001589628"/>
    </source>
</evidence>
<dbReference type="PROSITE" id="PS00330">
    <property type="entry name" value="HEMOLYSIN_CALCIUM"/>
    <property type="match status" value="1"/>
</dbReference>
<dbReference type="InterPro" id="IPR011049">
    <property type="entry name" value="Serralysin-like_metalloprot_C"/>
</dbReference>
<accession>A0ABV5ZGX5</accession>
<dbReference type="Pfam" id="PF00353">
    <property type="entry name" value="HemolysinCabind"/>
    <property type="match status" value="2"/>
</dbReference>
<dbReference type="Proteomes" id="UP001589628">
    <property type="component" value="Unassembled WGS sequence"/>
</dbReference>
<protein>
    <submittedName>
        <fullName evidence="3">DUF4214 domain-containing protein</fullName>
    </submittedName>
</protein>
<feature type="domain" description="DUF4214" evidence="2">
    <location>
        <begin position="1373"/>
        <end position="1444"/>
    </location>
</feature>
<reference evidence="3 4" key="1">
    <citation type="submission" date="2024-09" db="EMBL/GenBank/DDBJ databases">
        <authorList>
            <person name="Sun Q."/>
            <person name="Mori K."/>
        </authorList>
    </citation>
    <scope>NUCLEOTIDE SEQUENCE [LARGE SCALE GENOMIC DNA]</scope>
    <source>
        <strain evidence="3 4">ATCC 51285</strain>
    </source>
</reference>
<dbReference type="Pfam" id="PF13946">
    <property type="entry name" value="DUF4214"/>
    <property type="match status" value="1"/>
</dbReference>
<keyword evidence="1" id="KW-0106">Calcium</keyword>
<evidence type="ECO:0000259" key="2">
    <source>
        <dbReference type="Pfam" id="PF13946"/>
    </source>
</evidence>
<comment type="caution">
    <text evidence="3">The sequence shown here is derived from an EMBL/GenBank/DDBJ whole genome shotgun (WGS) entry which is preliminary data.</text>
</comment>
<organism evidence="3 4">
    <name type="scientific">Balneatrix alpica</name>
    <dbReference type="NCBI Taxonomy" id="75684"/>
    <lineage>
        <taxon>Bacteria</taxon>
        <taxon>Pseudomonadati</taxon>
        <taxon>Pseudomonadota</taxon>
        <taxon>Gammaproteobacteria</taxon>
        <taxon>Oceanospirillales</taxon>
        <taxon>Balneatrichaceae</taxon>
        <taxon>Balneatrix</taxon>
    </lineage>
</organism>
<dbReference type="SUPFAM" id="SSF51120">
    <property type="entry name" value="beta-Roll"/>
    <property type="match status" value="1"/>
</dbReference>
<sequence>MAGAPAANVIADATTAVTVSNYATPSISSATYDYSSHTLVVTGTRFVKATGAGNDIDLSKLSITGEGGSSYTLTGANVEIDSATQFTVTLSSADIPYVNALLNKNGTSAVSTTTYNLAAAEDWMAGAPAANTIADTTANGITVSNYVTPSISGASYDWSTGQLQLAGSHFVSASGANNDIDVSKLTLTGEGGQSYTLTSSSVDISSATTATINLNAVDQLHVRGLFNANGGSSDGATTYNLSAAEDWMVGAPSANTIADVSNAVTVSNVAAPTITSATYDYGSNSLVVTATNLAKYPGADNDIDTSKLTITGEGGASHTLASSSNVEILSATSFSITLSGADIPAVEALLNSNGTTSATSTTTFNLAAADNWLRGSAASSDIADATNAITVSNYSVPAVTSVAYDWSTGQLVLTGSNFVAAAGANNDIDVSKLSITGEAGNSYTLTSSSVDITSATSAIVSLNEEDQLNIRGLLNKNGTLSADNSTYNLVLAEDWMSGSPASATIVDASNPITTTNVALPTISSASYDTSTGVLVVTGTNLFKRAGADNDIDLTKLTFFGGTAQTYTLTSTSQVDISSATSFSLTLSGADKVSVDALLDQVGTSSSGASTYDLRAADGWLTAANSGVSIADQGNAITVSIAPQITSASYDVATGVLTVTGTNIQANGSGADIDASTITLTGEGGEVYTLTDTPDVNRDSLSQFSLALSATDREAINQILNKNGANATDGTSFNLAIADNWNTQYSGGGTANDTVSLQVNNVAVPAITSANYDVSTGLLSVTGTGFLKSAGSANDIDISKLTLTGEGGATYTLTSNHVDISSSTAFSLTLNDADRAALNQIINKNGSSATSGTAYNLAAAEDWAAGADVGLNIEDLNGNAITVSNVPVPSITSATYTTQGTLVVTGSNFLKRDGLANDIDVSKLTFTGQGGATYTLTDSADVEISSATSFTVVLSNTDKAGVNALLNKAGTSANDNTSYNLAAAEDWAVGADAGIVVADTTGNGITVTLYTPPSSGGSSTPSNGTTQTVDGVQVNTTINNGTQTITFSVQSNRVDDPNSATSGADVPVVQNTNNNGNQVMVSLPTGTGLSASGPQTALSASGALTTLTASINNVSGSGAGAAGLIANATSFLGSVGAGSLVDVRTLTITSTSTAASVGSPIIIGGNSAGTGAGGGSVMNTEALVIDTRQLPSGHALQLNNIEFAVLIGATQVSGGVGNNFVVGDDSSQYIVLGEGDDVLYGGGGDDTVGSEGGNDRLFGQAGNDTLFGGEGADMMHGGTDSDVVTYTGNLADYEIIQLNGVITITRLADRSDSDTLINIERVDFADSSFTPEYGLGLQAVATLYQQVFNRQADVGGFQWWTQSLDQGRSLGSIALEFLGSAEYGNQAGVSFANLDHDQQLDHLYLALLGRSADSEGKAFWLAQANAGVSIELIASAFVASSELSGQYLASQQWDFLV</sequence>
<dbReference type="RefSeq" id="WP_027312536.1">
    <property type="nucleotide sequence ID" value="NZ_JBHLZN010000006.1"/>
</dbReference>
<dbReference type="InterPro" id="IPR018511">
    <property type="entry name" value="Hemolysin-typ_Ca-bd_CS"/>
</dbReference>
<gene>
    <name evidence="3" type="ORF">ACFFLH_15725</name>
</gene>
<dbReference type="InterPro" id="IPR025282">
    <property type="entry name" value="DUF4214"/>
</dbReference>